<name>B3T0A2_9ZZZZ</name>
<evidence type="ECO:0000313" key="1">
    <source>
        <dbReference type="EMBL" id="ABZ06011.1"/>
    </source>
</evidence>
<dbReference type="InterPro" id="IPR011681">
    <property type="entry name" value="GcrA"/>
</dbReference>
<proteinExistence type="predicted"/>
<evidence type="ECO:0008006" key="2">
    <source>
        <dbReference type="Google" id="ProtNLM"/>
    </source>
</evidence>
<gene>
    <name evidence="1" type="ORF">ALOHA_HF4000005D21ctg1g16</name>
</gene>
<sequence>MSWTLEREGKLRELWKKGHTASQIAALIGETTRNAVIGKANRLNLEARTVSKKHSTTPKVKLENDVEIKQGKLSRKARFKSLLVDKNFEPENPKKLTELTDDTCRWPIGHPYEKDFYFCGRKPLEKFPYCNLHVLYAFQPKNAKEEDIVTEEDIPQFIEKKIKSA</sequence>
<dbReference type="AlphaFoldDB" id="B3T0A2"/>
<dbReference type="Pfam" id="PF07750">
    <property type="entry name" value="GcrA"/>
    <property type="match status" value="1"/>
</dbReference>
<protein>
    <recommendedName>
        <fullName evidence="2">GcrA cell cycle regulator</fullName>
    </recommendedName>
</protein>
<organism evidence="1">
    <name type="scientific">uncultured marine microorganism HF4000_005D21</name>
    <dbReference type="NCBI Taxonomy" id="455505"/>
    <lineage>
        <taxon>unclassified sequences</taxon>
        <taxon>environmental samples</taxon>
    </lineage>
</organism>
<reference evidence="1" key="1">
    <citation type="journal article" date="2008" name="ISME J.">
        <title>Genomic patterns of recombination, clonal divergence and environment in marine microbial populations.</title>
        <authorList>
            <person name="Konstantinidis K.T."/>
            <person name="Delong E.F."/>
        </authorList>
    </citation>
    <scope>NUCLEOTIDE SEQUENCE</scope>
</reference>
<dbReference type="EMBL" id="EU016564">
    <property type="protein sequence ID" value="ABZ06011.1"/>
    <property type="molecule type" value="Genomic_DNA"/>
</dbReference>
<accession>B3T0A2</accession>